<dbReference type="GO" id="GO:0005507">
    <property type="term" value="F:copper ion binding"/>
    <property type="evidence" value="ECO:0007669"/>
    <property type="project" value="InterPro"/>
</dbReference>
<evidence type="ECO:0000313" key="3">
    <source>
        <dbReference type="Proteomes" id="UP000251842"/>
    </source>
</evidence>
<sequence length="295" mass="32740">MDHSQMQGMDHSTMDHSQMQGMDHSKMDQPQNQEMDHSTMDHSQMQGMDHSTMDHTGPPQVTPVPSVTQADRDAAFPDVHAHHLHGTSVQSYWLLDRLEVSDADNGTALGWEAMAWVGGDVQRIWLRSEGEAVDGRIEHGDMEVLYGRSVRPWWDVLAGVRQDVGDGPSRTWGAFGMQGLSPYKFEVAATAYIGQGGRTALRAEAEYDTLLTNRLILQWRTEANAYGKADPLAGIGSGLSTVEFGARLRYEVTRQFAPYFGVEHDRAFGNTADLRRNAGHDAGDTRVVAGVRVWF</sequence>
<keyword evidence="3" id="KW-1185">Reference proteome</keyword>
<accession>A0A344J9B9</accession>
<protein>
    <submittedName>
        <fullName evidence="2">Copper resistance protein B</fullName>
    </submittedName>
</protein>
<dbReference type="Pfam" id="PF05275">
    <property type="entry name" value="CopB"/>
    <property type="match status" value="1"/>
</dbReference>
<reference evidence="3" key="1">
    <citation type="submission" date="2018-05" db="EMBL/GenBank/DDBJ databases">
        <title>Luteimonas pekinense sp. nov., isolated from human Meibomian gland secretions, Beijing, China.</title>
        <authorList>
            <person name="Wen T."/>
            <person name="Bai H."/>
            <person name="Lv H."/>
        </authorList>
    </citation>
    <scope>NUCLEOTIDE SEQUENCE [LARGE SCALE GENOMIC DNA]</scope>
    <source>
        <strain evidence="3">83-4</strain>
    </source>
</reference>
<dbReference type="EMBL" id="CP029556">
    <property type="protein sequence ID" value="AXA85629.1"/>
    <property type="molecule type" value="Genomic_DNA"/>
</dbReference>
<feature type="region of interest" description="Disordered" evidence="1">
    <location>
        <begin position="1"/>
        <end position="58"/>
    </location>
</feature>
<dbReference type="InterPro" id="IPR007939">
    <property type="entry name" value="Cu-R_B_prcur"/>
</dbReference>
<gene>
    <name evidence="2" type="ORF">DCD74_11625</name>
</gene>
<dbReference type="Proteomes" id="UP000251842">
    <property type="component" value="Chromosome"/>
</dbReference>
<evidence type="ECO:0000313" key="2">
    <source>
        <dbReference type="EMBL" id="AXA85629.1"/>
    </source>
</evidence>
<proteinExistence type="predicted"/>
<dbReference type="GO" id="GO:0006878">
    <property type="term" value="P:intracellular copper ion homeostasis"/>
    <property type="evidence" value="ECO:0007669"/>
    <property type="project" value="InterPro"/>
</dbReference>
<organism evidence="2 3">
    <name type="scientific">Solilutibacter oculi</name>
    <dbReference type="NCBI Taxonomy" id="2698682"/>
    <lineage>
        <taxon>Bacteria</taxon>
        <taxon>Pseudomonadati</taxon>
        <taxon>Pseudomonadota</taxon>
        <taxon>Gammaproteobacteria</taxon>
        <taxon>Lysobacterales</taxon>
        <taxon>Lysobacteraceae</taxon>
        <taxon>Solilutibacter</taxon>
    </lineage>
</organism>
<dbReference type="GO" id="GO:0009279">
    <property type="term" value="C:cell outer membrane"/>
    <property type="evidence" value="ECO:0007669"/>
    <property type="project" value="InterPro"/>
</dbReference>
<name>A0A344J9B9_9GAMM</name>
<dbReference type="OrthoDB" id="9778934at2"/>
<dbReference type="AlphaFoldDB" id="A0A344J9B9"/>
<dbReference type="KEGG" id="lue:DCD74_11625"/>
<evidence type="ECO:0000256" key="1">
    <source>
        <dbReference type="SAM" id="MobiDB-lite"/>
    </source>
</evidence>